<comment type="caution">
    <text evidence="6">The sequence shown here is derived from an EMBL/GenBank/DDBJ whole genome shotgun (WGS) entry which is preliminary data.</text>
</comment>
<dbReference type="GO" id="GO:0031122">
    <property type="term" value="P:cytoplasmic microtubule organization"/>
    <property type="evidence" value="ECO:0007669"/>
    <property type="project" value="TreeGrafter"/>
</dbReference>
<reference evidence="6 7" key="1">
    <citation type="journal article" date="2018" name="G3 (Bethesda)">
        <title>Phylogenetic and Phylogenomic Definition of Rhizopus Species.</title>
        <authorList>
            <person name="Gryganskyi A.P."/>
            <person name="Golan J."/>
            <person name="Dolatabadi S."/>
            <person name="Mondo S."/>
            <person name="Robb S."/>
            <person name="Idnurm A."/>
            <person name="Muszewska A."/>
            <person name="Steczkiewicz K."/>
            <person name="Masonjones S."/>
            <person name="Liao H.L."/>
            <person name="Gajdeczka M.T."/>
            <person name="Anike F."/>
            <person name="Vuek A."/>
            <person name="Anishchenko I.M."/>
            <person name="Voigt K."/>
            <person name="de Hoog G.S."/>
            <person name="Smith M.E."/>
            <person name="Heitman J."/>
            <person name="Vilgalys R."/>
            <person name="Stajich J.E."/>
        </authorList>
    </citation>
    <scope>NUCLEOTIDE SEQUENCE [LARGE SCALE GENOMIC DNA]</scope>
    <source>
        <strain evidence="6 7">CBS 357.93</strain>
    </source>
</reference>
<accession>A0A367ISH9</accession>
<evidence type="ECO:0000256" key="3">
    <source>
        <dbReference type="ARBA" id="ARBA00023212"/>
    </source>
</evidence>
<dbReference type="OrthoDB" id="775571at2759"/>
<protein>
    <recommendedName>
        <fullName evidence="4">Spindle pole body component</fullName>
    </recommendedName>
</protein>
<dbReference type="GO" id="GO:0007020">
    <property type="term" value="P:microtubule nucleation"/>
    <property type="evidence" value="ECO:0007669"/>
    <property type="project" value="InterPro"/>
</dbReference>
<organism evidence="6 7">
    <name type="scientific">Rhizopus azygosporus</name>
    <name type="common">Rhizopus microsporus var. azygosporus</name>
    <dbReference type="NCBI Taxonomy" id="86630"/>
    <lineage>
        <taxon>Eukaryota</taxon>
        <taxon>Fungi</taxon>
        <taxon>Fungi incertae sedis</taxon>
        <taxon>Mucoromycota</taxon>
        <taxon>Mucoromycotina</taxon>
        <taxon>Mucoromycetes</taxon>
        <taxon>Mucorales</taxon>
        <taxon>Mucorineae</taxon>
        <taxon>Rhizopodaceae</taxon>
        <taxon>Rhizopus</taxon>
    </lineage>
</organism>
<dbReference type="GO" id="GO:0051225">
    <property type="term" value="P:spindle assembly"/>
    <property type="evidence" value="ECO:0007669"/>
    <property type="project" value="TreeGrafter"/>
</dbReference>
<dbReference type="GO" id="GO:0043015">
    <property type="term" value="F:gamma-tubulin binding"/>
    <property type="evidence" value="ECO:0007669"/>
    <property type="project" value="InterPro"/>
</dbReference>
<proteinExistence type="inferred from homology"/>
<dbReference type="GO" id="GO:0051011">
    <property type="term" value="F:microtubule minus-end binding"/>
    <property type="evidence" value="ECO:0007669"/>
    <property type="project" value="TreeGrafter"/>
</dbReference>
<gene>
    <name evidence="6" type="ORF">CU097_001439</name>
</gene>
<dbReference type="InterPro" id="IPR007259">
    <property type="entry name" value="GCP"/>
</dbReference>
<keyword evidence="3 4" id="KW-0206">Cytoskeleton</keyword>
<evidence type="ECO:0000256" key="1">
    <source>
        <dbReference type="ARBA" id="ARBA00022490"/>
    </source>
</evidence>
<evidence type="ECO:0000313" key="6">
    <source>
        <dbReference type="EMBL" id="RCH80637.1"/>
    </source>
</evidence>
<dbReference type="AlphaFoldDB" id="A0A367ISH9"/>
<dbReference type="Pfam" id="PF17681">
    <property type="entry name" value="GCP_N_terminal"/>
    <property type="match status" value="1"/>
</dbReference>
<dbReference type="EMBL" id="PJQL01003809">
    <property type="protein sequence ID" value="RCH80637.1"/>
    <property type="molecule type" value="Genomic_DNA"/>
</dbReference>
<feature type="non-terminal residue" evidence="6">
    <location>
        <position position="1"/>
    </location>
</feature>
<dbReference type="GO" id="GO:0000278">
    <property type="term" value="P:mitotic cell cycle"/>
    <property type="evidence" value="ECO:0007669"/>
    <property type="project" value="TreeGrafter"/>
</dbReference>
<keyword evidence="2 4" id="KW-0493">Microtubule</keyword>
<name>A0A367ISH9_RHIAZ</name>
<dbReference type="STRING" id="86630.A0A367ISH9"/>
<evidence type="ECO:0000313" key="7">
    <source>
        <dbReference type="Proteomes" id="UP000252139"/>
    </source>
</evidence>
<evidence type="ECO:0000256" key="2">
    <source>
        <dbReference type="ARBA" id="ARBA00022701"/>
    </source>
</evidence>
<sequence>AEVLYLKSLSPDQPFDLTGSITTHSEPPSTESITTANSLSMDLDNKEEECDEWSGEKPVPIYHKSLSWDNFNSSSFRHQPTKTPFLTEAPFDCFESILETTGYITVKEGPLVISLIQAILGLPSIYFTWDSRLKCFKSVRQLRISGVTAPSIQPIIDSILTFGSHMKAIEYVAKQCQLNPRQYGSTGVAFACCLLELLFNIQSSLIQLFDTLKDDLSILKVHQYVASLSVLCERLYRLCKINVVEESVVNAKPYDFHIPFGAELLNLLYTEIQLFDLAHTGTSAFYRNVCLMMLCYTNLPYLNILSKWLGLESSGNVTLEDPYQEFFICKAPEPCEPFEEYQIRPDTIFPYFINVDLAIHILRSGITLQLLRQAMPDHPLCYMDRRLPLRCRLRISDTSSYLQQIQHVCQRIREYNSEDTTNPFHLPPWSEDRFEGEFLRNLKQFLELTNNNSSDIIPTSSTFVVLNYTEPIQAWCPMLNESYMSTFLHEFKLQYHLSLLHDTFLLGNSAFVSSLESLVFESTRKIGLKSTGKWSSQLFDLNLALRSILLETVKEDELFAFSVEKAKVLVDPNGNRAVY</sequence>
<keyword evidence="7" id="KW-1185">Reference proteome</keyword>
<dbReference type="GO" id="GO:0051321">
    <property type="term" value="P:meiotic cell cycle"/>
    <property type="evidence" value="ECO:0007669"/>
    <property type="project" value="TreeGrafter"/>
</dbReference>
<keyword evidence="1 4" id="KW-0963">Cytoplasm</keyword>
<dbReference type="InterPro" id="IPR041470">
    <property type="entry name" value="GCP_N"/>
</dbReference>
<feature type="domain" description="Gamma tubulin complex component protein N-terminal" evidence="5">
    <location>
        <begin position="115"/>
        <end position="412"/>
    </location>
</feature>
<evidence type="ECO:0000259" key="5">
    <source>
        <dbReference type="Pfam" id="PF17681"/>
    </source>
</evidence>
<dbReference type="GO" id="GO:0000922">
    <property type="term" value="C:spindle pole"/>
    <property type="evidence" value="ECO:0007669"/>
    <property type="project" value="InterPro"/>
</dbReference>
<evidence type="ECO:0000256" key="4">
    <source>
        <dbReference type="RuleBase" id="RU363050"/>
    </source>
</evidence>
<comment type="similarity">
    <text evidence="4">Belongs to the TUBGCP family.</text>
</comment>
<dbReference type="Proteomes" id="UP000252139">
    <property type="component" value="Unassembled WGS sequence"/>
</dbReference>
<dbReference type="GO" id="GO:0005874">
    <property type="term" value="C:microtubule"/>
    <property type="evidence" value="ECO:0007669"/>
    <property type="project" value="UniProtKB-KW"/>
</dbReference>
<dbReference type="GO" id="GO:0000930">
    <property type="term" value="C:gamma-tubulin complex"/>
    <property type="evidence" value="ECO:0007669"/>
    <property type="project" value="TreeGrafter"/>
</dbReference>
<dbReference type="PANTHER" id="PTHR19302:SF70">
    <property type="entry name" value="GAMMA-TUBULIN COMPLEX COMPONENT 6"/>
    <property type="match status" value="1"/>
</dbReference>
<dbReference type="PANTHER" id="PTHR19302">
    <property type="entry name" value="GAMMA TUBULIN COMPLEX PROTEIN"/>
    <property type="match status" value="1"/>
</dbReference>
<comment type="subcellular location">
    <subcellularLocation>
        <location evidence="4">Cytoplasm</location>
        <location evidence="4">Cytoskeleton</location>
        <location evidence="4">Microtubule organizing center</location>
    </subcellularLocation>
</comment>